<evidence type="ECO:0000259" key="1">
    <source>
        <dbReference type="Pfam" id="PF08241"/>
    </source>
</evidence>
<dbReference type="SUPFAM" id="SSF53335">
    <property type="entry name" value="S-adenosyl-L-methionine-dependent methyltransferases"/>
    <property type="match status" value="1"/>
</dbReference>
<protein>
    <submittedName>
        <fullName evidence="2">Methyltransferase domain-containing protein</fullName>
    </submittedName>
</protein>
<name>A0ABT4DQ96_9BACL</name>
<dbReference type="GO" id="GO:0032259">
    <property type="term" value="P:methylation"/>
    <property type="evidence" value="ECO:0007669"/>
    <property type="project" value="UniProtKB-KW"/>
</dbReference>
<proteinExistence type="predicted"/>
<dbReference type="CDD" id="cd02440">
    <property type="entry name" value="AdoMet_MTases"/>
    <property type="match status" value="1"/>
</dbReference>
<sequence length="265" mass="29573">MNLQADYKNMPGHWVLASLGKKVLRPGGLQMTRQMLADLNIDEQDEVIEFAPGLGVTAQITLRKNPLKYVAIEQNEEAAGIVRSYVNGNNRDVLIANAEHVPLPDASATIIYGEAMLTMQTPAQKSRIIAEAKRLLKPGGRYGIHEMNMAPVDLEESARKEIRQHLAKAIRVNVAPLTEEEWQQLLIQQGFKIISVHTAPMHLLHLRRLIQDEGLKGVLKIAGNIVKNRQARDRVLTMRKQFVKHAAHLQGISIVAELLPVGHTK</sequence>
<evidence type="ECO:0000313" key="3">
    <source>
        <dbReference type="Proteomes" id="UP001207626"/>
    </source>
</evidence>
<accession>A0ABT4DQ96</accession>
<feature type="domain" description="Methyltransferase type 11" evidence="1">
    <location>
        <begin position="49"/>
        <end position="142"/>
    </location>
</feature>
<dbReference type="EMBL" id="JAMDLW010000004">
    <property type="protein sequence ID" value="MCY9518955.1"/>
    <property type="molecule type" value="Genomic_DNA"/>
</dbReference>
<keyword evidence="2" id="KW-0489">Methyltransferase</keyword>
<dbReference type="InterPro" id="IPR013216">
    <property type="entry name" value="Methyltransf_11"/>
</dbReference>
<dbReference type="Gene3D" id="3.40.50.150">
    <property type="entry name" value="Vaccinia Virus protein VP39"/>
    <property type="match status" value="1"/>
</dbReference>
<reference evidence="2 3" key="1">
    <citation type="submission" date="2022-05" db="EMBL/GenBank/DDBJ databases">
        <title>Genome Sequencing of Bee-Associated Microbes.</title>
        <authorList>
            <person name="Dunlap C."/>
        </authorList>
    </citation>
    <scope>NUCLEOTIDE SEQUENCE [LARGE SCALE GENOMIC DNA]</scope>
    <source>
        <strain evidence="2 3">NRRL NRS-1438</strain>
    </source>
</reference>
<dbReference type="Proteomes" id="UP001207626">
    <property type="component" value="Unassembled WGS sequence"/>
</dbReference>
<dbReference type="Pfam" id="PF08241">
    <property type="entry name" value="Methyltransf_11"/>
    <property type="match status" value="1"/>
</dbReference>
<keyword evidence="3" id="KW-1185">Reference proteome</keyword>
<gene>
    <name evidence="2" type="ORF">M5X09_04575</name>
</gene>
<comment type="caution">
    <text evidence="2">The sequence shown here is derived from an EMBL/GenBank/DDBJ whole genome shotgun (WGS) entry which is preliminary data.</text>
</comment>
<dbReference type="InterPro" id="IPR029063">
    <property type="entry name" value="SAM-dependent_MTases_sf"/>
</dbReference>
<keyword evidence="2" id="KW-0808">Transferase</keyword>
<evidence type="ECO:0000313" key="2">
    <source>
        <dbReference type="EMBL" id="MCY9518955.1"/>
    </source>
</evidence>
<organism evidence="2 3">
    <name type="scientific">Paenibacillus apiarius</name>
    <dbReference type="NCBI Taxonomy" id="46240"/>
    <lineage>
        <taxon>Bacteria</taxon>
        <taxon>Bacillati</taxon>
        <taxon>Bacillota</taxon>
        <taxon>Bacilli</taxon>
        <taxon>Bacillales</taxon>
        <taxon>Paenibacillaceae</taxon>
        <taxon>Paenibacillus</taxon>
    </lineage>
</organism>
<dbReference type="RefSeq" id="WP_087435089.1">
    <property type="nucleotide sequence ID" value="NZ_JAMDLV010000005.1"/>
</dbReference>
<dbReference type="GO" id="GO:0008168">
    <property type="term" value="F:methyltransferase activity"/>
    <property type="evidence" value="ECO:0007669"/>
    <property type="project" value="UniProtKB-KW"/>
</dbReference>